<dbReference type="EMBL" id="JARBHA010000018">
    <property type="protein sequence ID" value="KAJ9675101.1"/>
    <property type="molecule type" value="Genomic_DNA"/>
</dbReference>
<evidence type="ECO:0000313" key="1">
    <source>
        <dbReference type="EMBL" id="KAJ9675101.1"/>
    </source>
</evidence>
<accession>A0AA39D8N9</accession>
<dbReference type="Proteomes" id="UP001168098">
    <property type="component" value="Unassembled WGS sequence"/>
</dbReference>
<evidence type="ECO:0008006" key="3">
    <source>
        <dbReference type="Google" id="ProtNLM"/>
    </source>
</evidence>
<organism evidence="1 2">
    <name type="scientific">Vitis rotundifolia</name>
    <name type="common">Muscadine grape</name>
    <dbReference type="NCBI Taxonomy" id="103349"/>
    <lineage>
        <taxon>Eukaryota</taxon>
        <taxon>Viridiplantae</taxon>
        <taxon>Streptophyta</taxon>
        <taxon>Embryophyta</taxon>
        <taxon>Tracheophyta</taxon>
        <taxon>Spermatophyta</taxon>
        <taxon>Magnoliopsida</taxon>
        <taxon>eudicotyledons</taxon>
        <taxon>Gunneridae</taxon>
        <taxon>Pentapetalae</taxon>
        <taxon>rosids</taxon>
        <taxon>Vitales</taxon>
        <taxon>Vitaceae</taxon>
        <taxon>Viteae</taxon>
        <taxon>Vitis</taxon>
    </lineage>
</organism>
<evidence type="ECO:0000313" key="2">
    <source>
        <dbReference type="Proteomes" id="UP001168098"/>
    </source>
</evidence>
<name>A0AA39D8N9_VITRO</name>
<gene>
    <name evidence="1" type="ORF">PVL29_024163</name>
</gene>
<sequence>MGGVIGWLIPFILNDNRSEVAFVNDGTYIGFMCFMSAGTVLTLVILHPSCVVQDDGIHCTNIKYSDVSTEAVEILKLFRNWKMLLMVSTAWGNTRPRPAPKTHLVRGWDCQLFYKWE</sequence>
<keyword evidence="2" id="KW-1185">Reference proteome</keyword>
<reference evidence="1 2" key="1">
    <citation type="journal article" date="2023" name="BMC Biotechnol.">
        <title>Vitis rotundifolia cv Carlos genome sequencing.</title>
        <authorList>
            <person name="Huff M."/>
            <person name="Hulse-Kemp A."/>
            <person name="Scheffler B."/>
            <person name="Youngblood R."/>
            <person name="Simpson S."/>
            <person name="Babiker E."/>
            <person name="Staton M."/>
        </authorList>
    </citation>
    <scope>NUCLEOTIDE SEQUENCE [LARGE SCALE GENOMIC DNA]</scope>
    <source>
        <tissue evidence="1">Leaf</tissue>
    </source>
</reference>
<protein>
    <recommendedName>
        <fullName evidence="3">UNC93-like protein 1</fullName>
    </recommendedName>
</protein>
<comment type="caution">
    <text evidence="1">The sequence shown here is derived from an EMBL/GenBank/DDBJ whole genome shotgun (WGS) entry which is preliminary data.</text>
</comment>
<proteinExistence type="predicted"/>
<dbReference type="AlphaFoldDB" id="A0AA39D8N9"/>